<keyword evidence="2" id="KW-1185">Reference proteome</keyword>
<evidence type="ECO:0000313" key="2">
    <source>
        <dbReference type="Proteomes" id="UP001156708"/>
    </source>
</evidence>
<comment type="caution">
    <text evidence="1">The sequence shown here is derived from an EMBL/GenBank/DDBJ whole genome shotgun (WGS) entry which is preliminary data.</text>
</comment>
<accession>A0AA37WCD4</accession>
<proteinExistence type="predicted"/>
<evidence type="ECO:0000313" key="1">
    <source>
        <dbReference type="EMBL" id="GLQ85581.1"/>
    </source>
</evidence>
<gene>
    <name evidence="1" type="ORF">GCM10007872_24910</name>
</gene>
<reference evidence="2" key="1">
    <citation type="journal article" date="2019" name="Int. J. Syst. Evol. Microbiol.">
        <title>The Global Catalogue of Microorganisms (GCM) 10K type strain sequencing project: providing services to taxonomists for standard genome sequencing and annotation.</title>
        <authorList>
            <consortium name="The Broad Institute Genomics Platform"/>
            <consortium name="The Broad Institute Genome Sequencing Center for Infectious Disease"/>
            <person name="Wu L."/>
            <person name="Ma J."/>
        </authorList>
    </citation>
    <scope>NUCLEOTIDE SEQUENCE [LARGE SCALE GENOMIC DNA]</scope>
    <source>
        <strain evidence="2">NBRC 12467</strain>
    </source>
</reference>
<dbReference type="Proteomes" id="UP001156708">
    <property type="component" value="Unassembled WGS sequence"/>
</dbReference>
<dbReference type="EMBL" id="BSNZ01000019">
    <property type="protein sequence ID" value="GLQ85581.1"/>
    <property type="molecule type" value="Genomic_DNA"/>
</dbReference>
<name>A0AA37WCD4_9PROT</name>
<organism evidence="1 2">
    <name type="scientific">Gluconobacter sphaericus NBRC 12467</name>
    <dbReference type="NCBI Taxonomy" id="1307951"/>
    <lineage>
        <taxon>Bacteria</taxon>
        <taxon>Pseudomonadati</taxon>
        <taxon>Pseudomonadota</taxon>
        <taxon>Alphaproteobacteria</taxon>
        <taxon>Acetobacterales</taxon>
        <taxon>Acetobacteraceae</taxon>
        <taxon>Gluconobacter</taxon>
    </lineage>
</organism>
<protein>
    <submittedName>
        <fullName evidence="1">Uncharacterized protein</fullName>
    </submittedName>
</protein>
<sequence length="74" mass="8664">MSDITSNLKISNVFNNRSIRNLRVTGIMVMRRFTDVEADRPELFWKNLTSVLAWDPESDCLFVRFKGESRVRLA</sequence>
<dbReference type="AlphaFoldDB" id="A0AA37WCD4"/>